<evidence type="ECO:0000256" key="6">
    <source>
        <dbReference type="ARBA" id="ARBA00023136"/>
    </source>
</evidence>
<keyword evidence="4 7" id="KW-0812">Transmembrane</keyword>
<dbReference type="eggNOG" id="COG0765">
    <property type="taxonomic scope" value="Bacteria"/>
</dbReference>
<evidence type="ECO:0000256" key="3">
    <source>
        <dbReference type="ARBA" id="ARBA00022475"/>
    </source>
</evidence>
<dbReference type="EMBL" id="AHAE01000005">
    <property type="protein sequence ID" value="EJZ82979.1"/>
    <property type="molecule type" value="Genomic_DNA"/>
</dbReference>
<dbReference type="SUPFAM" id="SSF161098">
    <property type="entry name" value="MetI-like"/>
    <property type="match status" value="1"/>
</dbReference>
<dbReference type="PROSITE" id="PS50928">
    <property type="entry name" value="ABC_TM1"/>
    <property type="match status" value="1"/>
</dbReference>
<name>I7IWP8_9CORY</name>
<evidence type="ECO:0000256" key="1">
    <source>
        <dbReference type="ARBA" id="ARBA00004651"/>
    </source>
</evidence>
<protein>
    <submittedName>
        <fullName evidence="10">His/Glu/Gln/Arg/opine family amino ABC transporter, permease, 3-TM region</fullName>
    </submittedName>
    <submittedName>
        <fullName evidence="9">Putative glutamine transport system permease protein</fullName>
    </submittedName>
</protein>
<accession>I7IWP8</accession>
<evidence type="ECO:0000256" key="2">
    <source>
        <dbReference type="ARBA" id="ARBA00022448"/>
    </source>
</evidence>
<sequence length="223" mass="24554">MSQLEVVFLGNNFERLLLGLWVSVRVALISMGVSLVLGTLLGLLMTVRNRVVWFLTRTYVETLRLLPQLVLLFVVFFEAAKVTGVDIPGEAAAIIVFSAWGTAELGDLVRGAVESVPAHQRESAAALGLSPGQIQTRVVLPQAVRQLVPLTVNLTTRMIKTTPLIYFIGVTEVLAVARQVIDANRFSHPDAALWVYGVVFILYFLVCWAISLVARRLERTLAL</sequence>
<dbReference type="AlphaFoldDB" id="I7IWP8"/>
<dbReference type="EMBL" id="CAJZ01000053">
    <property type="protein sequence ID" value="CCI83143.1"/>
    <property type="molecule type" value="Genomic_DNA"/>
</dbReference>
<dbReference type="HOGENOM" id="CLU_019602_1_0_11"/>
<evidence type="ECO:0000313" key="12">
    <source>
        <dbReference type="Proteomes" id="UP000011016"/>
    </source>
</evidence>
<feature type="transmembrane region" description="Helical" evidence="7">
    <location>
        <begin position="20"/>
        <end position="47"/>
    </location>
</feature>
<dbReference type="Gene3D" id="1.10.3720.10">
    <property type="entry name" value="MetI-like"/>
    <property type="match status" value="1"/>
</dbReference>
<dbReference type="GO" id="GO:0006865">
    <property type="term" value="P:amino acid transport"/>
    <property type="evidence" value="ECO:0007669"/>
    <property type="project" value="TreeGrafter"/>
</dbReference>
<comment type="similarity">
    <text evidence="7">Belongs to the binding-protein-dependent transport system permease family.</text>
</comment>
<keyword evidence="11" id="KW-1185">Reference proteome</keyword>
<dbReference type="GO" id="GO:0043190">
    <property type="term" value="C:ATP-binding cassette (ABC) transporter complex"/>
    <property type="evidence" value="ECO:0007669"/>
    <property type="project" value="InterPro"/>
</dbReference>
<dbReference type="NCBIfam" id="TIGR01726">
    <property type="entry name" value="HEQRo_perm_3TM"/>
    <property type="match status" value="1"/>
</dbReference>
<evidence type="ECO:0000259" key="8">
    <source>
        <dbReference type="PROSITE" id="PS50928"/>
    </source>
</evidence>
<feature type="transmembrane region" description="Helical" evidence="7">
    <location>
        <begin position="164"/>
        <end position="181"/>
    </location>
</feature>
<evidence type="ECO:0000256" key="7">
    <source>
        <dbReference type="RuleBase" id="RU363032"/>
    </source>
</evidence>
<dbReference type="RefSeq" id="WP_004599980.1">
    <property type="nucleotide sequence ID" value="NZ_HF541865.1"/>
</dbReference>
<dbReference type="InterPro" id="IPR035906">
    <property type="entry name" value="MetI-like_sf"/>
</dbReference>
<dbReference type="PATRIC" id="fig|883169.3.peg.85"/>
<feature type="domain" description="ABC transmembrane type-1" evidence="8">
    <location>
        <begin position="20"/>
        <end position="214"/>
    </location>
</feature>
<evidence type="ECO:0000313" key="11">
    <source>
        <dbReference type="Proteomes" id="UP000006078"/>
    </source>
</evidence>
<dbReference type="Pfam" id="PF00528">
    <property type="entry name" value="BPD_transp_1"/>
    <property type="match status" value="1"/>
</dbReference>
<keyword evidence="5 7" id="KW-1133">Transmembrane helix</keyword>
<evidence type="ECO:0000313" key="9">
    <source>
        <dbReference type="EMBL" id="CCI83143.1"/>
    </source>
</evidence>
<keyword evidence="6 7" id="KW-0472">Membrane</keyword>
<dbReference type="CDD" id="cd06261">
    <property type="entry name" value="TM_PBP2"/>
    <property type="match status" value="1"/>
</dbReference>
<reference evidence="9 12" key="1">
    <citation type="journal article" date="2012" name="J. Bacteriol.">
        <title>Draft Genome Sequence of Turicella otitidis ATCC 51513, Isolated from Middle Ear Fluid from a Child with Otitis Media.</title>
        <authorList>
            <person name="Brinkrolf K."/>
            <person name="Schneider J."/>
            <person name="Knecht M."/>
            <person name="Ruckert C."/>
            <person name="Tauch A."/>
        </authorList>
    </citation>
    <scope>NUCLEOTIDE SEQUENCE [LARGE SCALE GENOMIC DNA]</scope>
    <source>
        <strain evidence="9 12">ATCC 51513</strain>
    </source>
</reference>
<evidence type="ECO:0000313" key="10">
    <source>
        <dbReference type="EMBL" id="EJZ82979.1"/>
    </source>
</evidence>
<dbReference type="Proteomes" id="UP000006078">
    <property type="component" value="Unassembled WGS sequence"/>
</dbReference>
<dbReference type="PANTHER" id="PTHR30614">
    <property type="entry name" value="MEMBRANE COMPONENT OF AMINO ACID ABC TRANSPORTER"/>
    <property type="match status" value="1"/>
</dbReference>
<evidence type="ECO:0000256" key="4">
    <source>
        <dbReference type="ARBA" id="ARBA00022692"/>
    </source>
</evidence>
<gene>
    <name evidence="9" type="primary">glnP</name>
    <name evidence="9" type="ORF">BN46_0395</name>
    <name evidence="10" type="ORF">HMPREF9719_00090</name>
</gene>
<comment type="caution">
    <text evidence="9">The sequence shown here is derived from an EMBL/GenBank/DDBJ whole genome shotgun (WGS) entry which is preliminary data.</text>
</comment>
<evidence type="ECO:0000256" key="5">
    <source>
        <dbReference type="ARBA" id="ARBA00022989"/>
    </source>
</evidence>
<dbReference type="STRING" id="29321.AAV33_06640"/>
<dbReference type="InterPro" id="IPR000515">
    <property type="entry name" value="MetI-like"/>
</dbReference>
<keyword evidence="2 7" id="KW-0813">Transport</keyword>
<dbReference type="InterPro" id="IPR010065">
    <property type="entry name" value="AA_ABC_transptr_permease_3TM"/>
</dbReference>
<dbReference type="OrthoDB" id="92598at2"/>
<proteinExistence type="inferred from homology"/>
<dbReference type="Proteomes" id="UP000011016">
    <property type="component" value="Unassembled WGS sequence"/>
</dbReference>
<keyword evidence="3" id="KW-1003">Cell membrane</keyword>
<dbReference type="GO" id="GO:0022857">
    <property type="term" value="F:transmembrane transporter activity"/>
    <property type="evidence" value="ECO:0007669"/>
    <property type="project" value="InterPro"/>
</dbReference>
<dbReference type="PANTHER" id="PTHR30614:SF36">
    <property type="entry name" value="ABC TRANSPORTER MEMBRANE-SPANNING PERMEASE-GLUTAMINE TRANSPORT"/>
    <property type="match status" value="1"/>
</dbReference>
<organism evidence="9 12">
    <name type="scientific">Corynebacterium otitidis ATCC 51513</name>
    <dbReference type="NCBI Taxonomy" id="883169"/>
    <lineage>
        <taxon>Bacteria</taxon>
        <taxon>Bacillati</taxon>
        <taxon>Actinomycetota</taxon>
        <taxon>Actinomycetes</taxon>
        <taxon>Mycobacteriales</taxon>
        <taxon>Corynebacteriaceae</taxon>
        <taxon>Corynebacterium</taxon>
    </lineage>
</organism>
<reference evidence="10 11" key="2">
    <citation type="submission" date="2012-08" db="EMBL/GenBank/DDBJ databases">
        <title>The Genome Sequence of Turicella otitidis ATCC 51513.</title>
        <authorList>
            <consortium name="The Broad Institute Genome Sequencing Platform"/>
            <person name="Earl A."/>
            <person name="Ward D."/>
            <person name="Feldgarden M."/>
            <person name="Gevers D."/>
            <person name="Huys G."/>
            <person name="Walker B."/>
            <person name="Young S.K."/>
            <person name="Zeng Q."/>
            <person name="Gargeya S."/>
            <person name="Fitzgerald M."/>
            <person name="Haas B."/>
            <person name="Abouelleil A."/>
            <person name="Alvarado L."/>
            <person name="Arachchi H.M."/>
            <person name="Berlin A.M."/>
            <person name="Chapman S.B."/>
            <person name="Goldberg J."/>
            <person name="Griggs A."/>
            <person name="Gujja S."/>
            <person name="Hansen M."/>
            <person name="Howarth C."/>
            <person name="Imamovic A."/>
            <person name="Larimer J."/>
            <person name="McCowen C."/>
            <person name="Montmayeur A."/>
            <person name="Murphy C."/>
            <person name="Neiman D."/>
            <person name="Pearson M."/>
            <person name="Priest M."/>
            <person name="Roberts A."/>
            <person name="Saif S."/>
            <person name="Shea T."/>
            <person name="Sisk P."/>
            <person name="Sykes S."/>
            <person name="Wortman J."/>
            <person name="Nusbaum C."/>
            <person name="Birren B."/>
        </authorList>
    </citation>
    <scope>NUCLEOTIDE SEQUENCE [LARGE SCALE GENOMIC DNA]</scope>
    <source>
        <strain evidence="10 11">ATCC 51513</strain>
    </source>
</reference>
<feature type="transmembrane region" description="Helical" evidence="7">
    <location>
        <begin position="193"/>
        <end position="214"/>
    </location>
</feature>
<dbReference type="InterPro" id="IPR043429">
    <property type="entry name" value="ArtM/GltK/GlnP/TcyL/YhdX-like"/>
</dbReference>
<comment type="subcellular location">
    <subcellularLocation>
        <location evidence="1 7">Cell membrane</location>
        <topology evidence="1 7">Multi-pass membrane protein</topology>
    </subcellularLocation>
</comment>